<dbReference type="SUPFAM" id="SSF52540">
    <property type="entry name" value="P-loop containing nucleoside triphosphate hydrolases"/>
    <property type="match status" value="1"/>
</dbReference>
<dbReference type="SUPFAM" id="SSF52172">
    <property type="entry name" value="CheY-like"/>
    <property type="match status" value="1"/>
</dbReference>
<dbReference type="InterPro" id="IPR001789">
    <property type="entry name" value="Sig_transdc_resp-reg_receiver"/>
</dbReference>
<keyword evidence="4" id="KW-0902">Two-component regulatory system</keyword>
<dbReference type="FunFam" id="3.40.50.2300:FF:000018">
    <property type="entry name" value="DNA-binding transcriptional regulator NtrC"/>
    <property type="match status" value="1"/>
</dbReference>
<dbReference type="GO" id="GO:0006355">
    <property type="term" value="P:regulation of DNA-templated transcription"/>
    <property type="evidence" value="ECO:0007669"/>
    <property type="project" value="InterPro"/>
</dbReference>
<dbReference type="SMART" id="SM00448">
    <property type="entry name" value="REC"/>
    <property type="match status" value="1"/>
</dbReference>
<dbReference type="RefSeq" id="WP_006460204.1">
    <property type="nucleotide sequence ID" value="NZ_CP007030.1"/>
</dbReference>
<protein>
    <submittedName>
        <fullName evidence="10">Fis family transcriptional regulator</fullName>
    </submittedName>
</protein>
<dbReference type="GO" id="GO:0000160">
    <property type="term" value="P:phosphorelay signal transduction system"/>
    <property type="evidence" value="ECO:0007669"/>
    <property type="project" value="UniProtKB-KW"/>
</dbReference>
<dbReference type="GO" id="GO:0043565">
    <property type="term" value="F:sequence-specific DNA binding"/>
    <property type="evidence" value="ECO:0007669"/>
    <property type="project" value="InterPro"/>
</dbReference>
<dbReference type="InterPro" id="IPR002078">
    <property type="entry name" value="Sigma_54_int"/>
</dbReference>
<dbReference type="Pfam" id="PF00158">
    <property type="entry name" value="Sigma54_activat"/>
    <property type="match status" value="1"/>
</dbReference>
<dbReference type="OrthoDB" id="5297379at2"/>
<dbReference type="Pfam" id="PF00072">
    <property type="entry name" value="Response_reg"/>
    <property type="match status" value="1"/>
</dbReference>
<feature type="domain" description="Sigma-54 factor interaction" evidence="8">
    <location>
        <begin position="142"/>
        <end position="360"/>
    </location>
</feature>
<keyword evidence="11" id="KW-1185">Reference proteome</keyword>
<dbReference type="STRING" id="717772.THIAE_09760"/>
<dbReference type="CDD" id="cd00009">
    <property type="entry name" value="AAA"/>
    <property type="match status" value="1"/>
</dbReference>
<evidence type="ECO:0000313" key="10">
    <source>
        <dbReference type="EMBL" id="AHF01997.1"/>
    </source>
</evidence>
<dbReference type="Gene3D" id="1.10.10.60">
    <property type="entry name" value="Homeodomain-like"/>
    <property type="match status" value="1"/>
</dbReference>
<evidence type="ECO:0000256" key="5">
    <source>
        <dbReference type="ARBA" id="ARBA00023015"/>
    </source>
</evidence>
<proteinExistence type="predicted"/>
<dbReference type="CDD" id="cd17550">
    <property type="entry name" value="REC_NtrX-like"/>
    <property type="match status" value="1"/>
</dbReference>
<dbReference type="SUPFAM" id="SSF46689">
    <property type="entry name" value="Homeodomain-like"/>
    <property type="match status" value="1"/>
</dbReference>
<dbReference type="InterPro" id="IPR002197">
    <property type="entry name" value="HTH_Fis"/>
</dbReference>
<dbReference type="PROSITE" id="PS50045">
    <property type="entry name" value="SIGMA54_INTERACT_4"/>
    <property type="match status" value="1"/>
</dbReference>
<reference evidence="10 11" key="1">
    <citation type="submission" date="2013-12" db="EMBL/GenBank/DDBJ databases">
        <authorList>
            <consortium name="DOE Joint Genome Institute"/>
            <person name="Kappler U."/>
            <person name="Huntemann M."/>
            <person name="Han J."/>
            <person name="Chen A."/>
            <person name="Kyrpides N."/>
            <person name="Mavromatis K."/>
            <person name="Markowitz V."/>
            <person name="Palaniappan K."/>
            <person name="Ivanova N."/>
            <person name="Schaumberg A."/>
            <person name="Pati A."/>
            <person name="Liolios K."/>
            <person name="Nordberg H.P."/>
            <person name="Cantor M.N."/>
            <person name="Hua S.X."/>
            <person name="Woyke T."/>
        </authorList>
    </citation>
    <scope>NUCLEOTIDE SEQUENCE [LARGE SCALE GENOMIC DNA]</scope>
    <source>
        <strain evidence="11">AL2</strain>
    </source>
</reference>
<dbReference type="KEGG" id="tao:THIAE_09760"/>
<dbReference type="InterPro" id="IPR027417">
    <property type="entry name" value="P-loop_NTPase"/>
</dbReference>
<dbReference type="PANTHER" id="PTHR32071:SF17">
    <property type="entry name" value="TRANSCRIPTIONAL REGULATOR (NTRC FAMILY)"/>
    <property type="match status" value="1"/>
</dbReference>
<dbReference type="GO" id="GO:0005524">
    <property type="term" value="F:ATP binding"/>
    <property type="evidence" value="ECO:0007669"/>
    <property type="project" value="UniProtKB-KW"/>
</dbReference>
<dbReference type="Proteomes" id="UP000005380">
    <property type="component" value="Chromosome"/>
</dbReference>
<dbReference type="Pfam" id="PF25601">
    <property type="entry name" value="AAA_lid_14"/>
    <property type="match status" value="1"/>
</dbReference>
<evidence type="ECO:0000256" key="3">
    <source>
        <dbReference type="ARBA" id="ARBA00022840"/>
    </source>
</evidence>
<dbReference type="HOGENOM" id="CLU_000445_0_6_6"/>
<dbReference type="PROSITE" id="PS50110">
    <property type="entry name" value="RESPONSE_REGULATORY"/>
    <property type="match status" value="1"/>
</dbReference>
<keyword evidence="5" id="KW-0805">Transcription regulation</keyword>
<feature type="domain" description="Response regulatory" evidence="9">
    <location>
        <begin position="4"/>
        <end position="120"/>
    </location>
</feature>
<keyword evidence="3" id="KW-0067">ATP-binding</keyword>
<sequence length="447" mass="51021">MAGTLLIIDDEKDIRLLMKEIFDEEGYDVFLASNGTQGQQLWQEHRPDVVFLDIWMPDTDGLTLLKNMAHDHWLEHTTVIMMSGHGTIETAMEATRHGAYDFLEKPLSLAKVILTAERAFEHNRLKSENSAWRRQQPDQILPIGKSKVMRELRDTITRLAKYTMPVLISGEAGVGKHLFAKALHSHSSRQQARLSEVHAYELSHNLAAWQLNTDQPSLLDQLKGGTLVISHLDQLSSAAQNFLAELIFAPNHHDTLANKITKLDLRVLCTTQQDLAPLVAEGSFREDVYKRLSVMPIMVPPLRQHLEDIPELVAHFVEQAVHQEGLPKREFSDEDLSLLMHHPWPGNVRELKNLVQRLLIFGQTHQLTPSEIHQMLTQKHLQHYNEMQIDTSVPLKQAKEVFEAQYLKKLLLETQGNVSEAAKMAGLERTHLYRKLKSLDIDPKDPL</sequence>
<evidence type="ECO:0000256" key="2">
    <source>
        <dbReference type="ARBA" id="ARBA00022741"/>
    </source>
</evidence>
<dbReference type="PANTHER" id="PTHR32071">
    <property type="entry name" value="TRANSCRIPTIONAL REGULATORY PROTEIN"/>
    <property type="match status" value="1"/>
</dbReference>
<dbReference type="EMBL" id="CP007030">
    <property type="protein sequence ID" value="AHF01997.1"/>
    <property type="molecule type" value="Genomic_DNA"/>
</dbReference>
<keyword evidence="2" id="KW-0547">Nucleotide-binding</keyword>
<evidence type="ECO:0000259" key="9">
    <source>
        <dbReference type="PROSITE" id="PS50110"/>
    </source>
</evidence>
<evidence type="ECO:0000256" key="1">
    <source>
        <dbReference type="ARBA" id="ARBA00022553"/>
    </source>
</evidence>
<dbReference type="Gene3D" id="3.40.50.2300">
    <property type="match status" value="1"/>
</dbReference>
<dbReference type="PRINTS" id="PR01590">
    <property type="entry name" value="HTHFIS"/>
</dbReference>
<dbReference type="InterPro" id="IPR058031">
    <property type="entry name" value="AAA_lid_NorR"/>
</dbReference>
<dbReference type="InParanoid" id="W0DU76"/>
<keyword evidence="6" id="KW-0804">Transcription</keyword>
<dbReference type="Gene3D" id="3.40.50.300">
    <property type="entry name" value="P-loop containing nucleotide triphosphate hydrolases"/>
    <property type="match status" value="1"/>
</dbReference>
<keyword evidence="1 7" id="KW-0597">Phosphoprotein</keyword>
<evidence type="ECO:0000259" key="8">
    <source>
        <dbReference type="PROSITE" id="PS50045"/>
    </source>
</evidence>
<dbReference type="InterPro" id="IPR011006">
    <property type="entry name" value="CheY-like_superfamily"/>
</dbReference>
<dbReference type="Gene3D" id="1.10.8.60">
    <property type="match status" value="1"/>
</dbReference>
<evidence type="ECO:0000256" key="7">
    <source>
        <dbReference type="PROSITE-ProRule" id="PRU00169"/>
    </source>
</evidence>
<dbReference type="InterPro" id="IPR009057">
    <property type="entry name" value="Homeodomain-like_sf"/>
</dbReference>
<dbReference type="PROSITE" id="PS00688">
    <property type="entry name" value="SIGMA54_INTERACT_3"/>
    <property type="match status" value="1"/>
</dbReference>
<organism evidence="10 11">
    <name type="scientific">Thiomicrospira aerophila AL3</name>
    <dbReference type="NCBI Taxonomy" id="717772"/>
    <lineage>
        <taxon>Bacteria</taxon>
        <taxon>Pseudomonadati</taxon>
        <taxon>Pseudomonadota</taxon>
        <taxon>Gammaproteobacteria</taxon>
        <taxon>Thiotrichales</taxon>
        <taxon>Piscirickettsiaceae</taxon>
        <taxon>Thiomicrospira</taxon>
    </lineage>
</organism>
<evidence type="ECO:0000256" key="4">
    <source>
        <dbReference type="ARBA" id="ARBA00023012"/>
    </source>
</evidence>
<dbReference type="InterPro" id="IPR025944">
    <property type="entry name" value="Sigma_54_int_dom_CS"/>
</dbReference>
<accession>W0DU76</accession>
<evidence type="ECO:0000256" key="6">
    <source>
        <dbReference type="ARBA" id="ARBA00023163"/>
    </source>
</evidence>
<gene>
    <name evidence="10" type="ORF">THIAE_09760</name>
</gene>
<dbReference type="Pfam" id="PF02954">
    <property type="entry name" value="HTH_8"/>
    <property type="match status" value="1"/>
</dbReference>
<name>W0DU76_9GAMM</name>
<dbReference type="eggNOG" id="COG2204">
    <property type="taxonomic scope" value="Bacteria"/>
</dbReference>
<dbReference type="AlphaFoldDB" id="W0DU76"/>
<evidence type="ECO:0000313" key="11">
    <source>
        <dbReference type="Proteomes" id="UP000005380"/>
    </source>
</evidence>
<feature type="modified residue" description="4-aspartylphosphate" evidence="7">
    <location>
        <position position="53"/>
    </location>
</feature>